<keyword evidence="3" id="KW-0285">Flavoprotein</keyword>
<reference evidence="8 9" key="1">
    <citation type="submission" date="2014-11" db="EMBL/GenBank/DDBJ databases">
        <title>Genome sequence of Pseudomonas tuomuerensis JCM 14085.</title>
        <authorList>
            <person name="Shin S.-K."/>
            <person name="Yi H."/>
        </authorList>
    </citation>
    <scope>NUCLEOTIDE SEQUENCE [LARGE SCALE GENOMIC DNA]</scope>
    <source>
        <strain evidence="8 9">JCM 14085</strain>
    </source>
</reference>
<dbReference type="InterPro" id="IPR046373">
    <property type="entry name" value="Acyl-CoA_Oxase/DH_mid-dom_sf"/>
</dbReference>
<dbReference type="InterPro" id="IPR009100">
    <property type="entry name" value="AcylCoA_DH/oxidase_NM_dom_sf"/>
</dbReference>
<dbReference type="Gene3D" id="1.10.540.10">
    <property type="entry name" value="Acyl-CoA dehydrogenase/oxidase, N-terminal domain"/>
    <property type="match status" value="1"/>
</dbReference>
<accession>A0A0B3BUB0</accession>
<comment type="caution">
    <text evidence="8">The sequence shown here is derived from an EMBL/GenBank/DDBJ whole genome shotgun (WGS) entry which is preliminary data.</text>
</comment>
<comment type="cofactor">
    <cofactor evidence="1">
        <name>FAD</name>
        <dbReference type="ChEBI" id="CHEBI:57692"/>
    </cofactor>
</comment>
<evidence type="ECO:0000259" key="6">
    <source>
        <dbReference type="Pfam" id="PF00441"/>
    </source>
</evidence>
<dbReference type="Gene3D" id="2.40.110.10">
    <property type="entry name" value="Butyryl-CoA Dehydrogenase, subunit A, domain 2"/>
    <property type="match status" value="1"/>
</dbReference>
<organism evidence="8 9">
    <name type="scientific">Pseudomonas flexibilis</name>
    <dbReference type="NCBI Taxonomy" id="706570"/>
    <lineage>
        <taxon>Bacteria</taxon>
        <taxon>Pseudomonadati</taxon>
        <taxon>Pseudomonadota</taxon>
        <taxon>Gammaproteobacteria</taxon>
        <taxon>Pseudomonadales</taxon>
        <taxon>Pseudomonadaceae</taxon>
        <taxon>Pseudomonas</taxon>
    </lineage>
</organism>
<gene>
    <name evidence="8" type="ORF">PT85_13625</name>
</gene>
<dbReference type="OrthoDB" id="9769473at2"/>
<evidence type="ECO:0000313" key="8">
    <source>
        <dbReference type="EMBL" id="KHO64264.1"/>
    </source>
</evidence>
<dbReference type="GO" id="GO:0050660">
    <property type="term" value="F:flavin adenine dinucleotide binding"/>
    <property type="evidence" value="ECO:0007669"/>
    <property type="project" value="InterPro"/>
</dbReference>
<dbReference type="RefSeq" id="WP_039606940.1">
    <property type="nucleotide sequence ID" value="NZ_FMUP01000003.1"/>
</dbReference>
<evidence type="ECO:0000256" key="1">
    <source>
        <dbReference type="ARBA" id="ARBA00001974"/>
    </source>
</evidence>
<dbReference type="PANTHER" id="PTHR43884">
    <property type="entry name" value="ACYL-COA DEHYDROGENASE"/>
    <property type="match status" value="1"/>
</dbReference>
<dbReference type="STRING" id="706570.PT85_13625"/>
<dbReference type="InterPro" id="IPR013786">
    <property type="entry name" value="AcylCoA_DH/ox_N"/>
</dbReference>
<keyword evidence="9" id="KW-1185">Reference proteome</keyword>
<evidence type="ECO:0000313" key="9">
    <source>
        <dbReference type="Proteomes" id="UP000030980"/>
    </source>
</evidence>
<name>A0A0B3BUB0_9PSED</name>
<dbReference type="Pfam" id="PF02771">
    <property type="entry name" value="Acyl-CoA_dh_N"/>
    <property type="match status" value="1"/>
</dbReference>
<dbReference type="InterPro" id="IPR009075">
    <property type="entry name" value="AcylCo_DH/oxidase_C"/>
</dbReference>
<evidence type="ECO:0000256" key="4">
    <source>
        <dbReference type="ARBA" id="ARBA00022827"/>
    </source>
</evidence>
<proteinExistence type="inferred from homology"/>
<dbReference type="Proteomes" id="UP000030980">
    <property type="component" value="Unassembled WGS sequence"/>
</dbReference>
<dbReference type="PANTHER" id="PTHR43884:SF20">
    <property type="entry name" value="ACYL-COA DEHYDROGENASE FADE28"/>
    <property type="match status" value="1"/>
</dbReference>
<evidence type="ECO:0000256" key="3">
    <source>
        <dbReference type="ARBA" id="ARBA00022630"/>
    </source>
</evidence>
<dbReference type="Gene3D" id="1.20.140.10">
    <property type="entry name" value="Butyryl-CoA Dehydrogenase, subunit A, domain 3"/>
    <property type="match status" value="1"/>
</dbReference>
<keyword evidence="4" id="KW-0274">FAD</keyword>
<dbReference type="InterPro" id="IPR037069">
    <property type="entry name" value="AcylCoA_DH/ox_N_sf"/>
</dbReference>
<evidence type="ECO:0000256" key="2">
    <source>
        <dbReference type="ARBA" id="ARBA00009347"/>
    </source>
</evidence>
<feature type="domain" description="Acyl-CoA dehydrogenase/oxidase C-terminal" evidence="6">
    <location>
        <begin position="227"/>
        <end position="382"/>
    </location>
</feature>
<dbReference type="CDD" id="cd00567">
    <property type="entry name" value="ACAD"/>
    <property type="match status" value="1"/>
</dbReference>
<dbReference type="Pfam" id="PF00441">
    <property type="entry name" value="Acyl-CoA_dh_1"/>
    <property type="match status" value="1"/>
</dbReference>
<dbReference type="GO" id="GO:0003995">
    <property type="term" value="F:acyl-CoA dehydrogenase activity"/>
    <property type="evidence" value="ECO:0007669"/>
    <property type="project" value="TreeGrafter"/>
</dbReference>
<dbReference type="SUPFAM" id="SSF56645">
    <property type="entry name" value="Acyl-CoA dehydrogenase NM domain-like"/>
    <property type="match status" value="1"/>
</dbReference>
<evidence type="ECO:0000256" key="5">
    <source>
        <dbReference type="ARBA" id="ARBA00023002"/>
    </source>
</evidence>
<dbReference type="EMBL" id="JTAK01000005">
    <property type="protein sequence ID" value="KHO64264.1"/>
    <property type="molecule type" value="Genomic_DNA"/>
</dbReference>
<sequence length="389" mass="41613">MDFALSDEQLMIQESAAGFLAKASDSAAVRAAMERDGYSGELWCQIAGELCWPALIVPEEHGGLGLGFVEQAILLEQMGRRLVGSPFFASACLAIPALLLSRNAELQARLLPELASGSLTATLACSASSRAGHLLDQNVQAVAEGNGWRLDGICEAVVDGAEADLLIVAARLPEGERASIGLFAVPANQRGIDRRALPTLDQTRRLGRVAFETVKVPADGCLHTADDGANLLDRTLQLGAIALACEQTGSAQQCLDLTLAYLGERQQFGRPIASFQAIKHRCADLMLEIESARSACYYAACVAREVLDPAGDRTIAGELGEASAIAKIHASEAFMHCAAESIQLHGGVGFTWEYDPHLYFKRARAGEQLLGSPAQHRERLAHLILEHYA</sequence>
<dbReference type="InterPro" id="IPR036250">
    <property type="entry name" value="AcylCo_DH-like_C"/>
</dbReference>
<comment type="similarity">
    <text evidence="2">Belongs to the acyl-CoA dehydrogenase family.</text>
</comment>
<dbReference type="SUPFAM" id="SSF47203">
    <property type="entry name" value="Acyl-CoA dehydrogenase C-terminal domain-like"/>
    <property type="match status" value="1"/>
</dbReference>
<dbReference type="AlphaFoldDB" id="A0A0B3BUB0"/>
<protein>
    <submittedName>
        <fullName evidence="8">Acyl-CoA dehydrogenase</fullName>
    </submittedName>
</protein>
<evidence type="ECO:0000259" key="7">
    <source>
        <dbReference type="Pfam" id="PF02771"/>
    </source>
</evidence>
<feature type="domain" description="Acyl-CoA dehydrogenase/oxidase N-terminal" evidence="7">
    <location>
        <begin position="6"/>
        <end position="117"/>
    </location>
</feature>
<keyword evidence="5" id="KW-0560">Oxidoreductase</keyword>